<dbReference type="InterPro" id="IPR012337">
    <property type="entry name" value="RNaseH-like_sf"/>
</dbReference>
<organism evidence="1 2">
    <name type="scientific">Austropuccinia psidii MF-1</name>
    <dbReference type="NCBI Taxonomy" id="1389203"/>
    <lineage>
        <taxon>Eukaryota</taxon>
        <taxon>Fungi</taxon>
        <taxon>Dikarya</taxon>
        <taxon>Basidiomycota</taxon>
        <taxon>Pucciniomycotina</taxon>
        <taxon>Pucciniomycetes</taxon>
        <taxon>Pucciniales</taxon>
        <taxon>Sphaerophragmiaceae</taxon>
        <taxon>Austropuccinia</taxon>
    </lineage>
</organism>
<dbReference type="InterPro" id="IPR050951">
    <property type="entry name" value="Retrovirus_Pol_polyprotein"/>
</dbReference>
<protein>
    <submittedName>
        <fullName evidence="1">Uncharacterized protein</fullName>
    </submittedName>
</protein>
<keyword evidence="2" id="KW-1185">Reference proteome</keyword>
<dbReference type="PANTHER" id="PTHR37984:SF5">
    <property type="entry name" value="PROTEIN NYNRIN-LIKE"/>
    <property type="match status" value="1"/>
</dbReference>
<comment type="caution">
    <text evidence="1">The sequence shown here is derived from an EMBL/GenBank/DDBJ whole genome shotgun (WGS) entry which is preliminary data.</text>
</comment>
<evidence type="ECO:0000313" key="2">
    <source>
        <dbReference type="Proteomes" id="UP000765509"/>
    </source>
</evidence>
<sequence length="158" mass="18325">MIHIQEPKSPWEVFHMNLVTALPPSSYRSYNACLVIAYRYKKAPIFLPCHKCETTMDTDRRLCDRVISHTGLFKNVISERDPKLPSALWTNLQRLFGSKLSISTAYHSQIDGLEGRMIQDLEETIWIFCAYGLEFQGSYGFTHDWCALIPELDLEYET</sequence>
<proteinExistence type="predicted"/>
<dbReference type="InterPro" id="IPR036397">
    <property type="entry name" value="RNaseH_sf"/>
</dbReference>
<dbReference type="Gene3D" id="3.30.420.10">
    <property type="entry name" value="Ribonuclease H-like superfamily/Ribonuclease H"/>
    <property type="match status" value="1"/>
</dbReference>
<dbReference type="AlphaFoldDB" id="A0A9Q3Q0D9"/>
<gene>
    <name evidence="1" type="ORF">O181_120503</name>
</gene>
<dbReference type="EMBL" id="AVOT02108371">
    <property type="protein sequence ID" value="MBW0580788.1"/>
    <property type="molecule type" value="Genomic_DNA"/>
</dbReference>
<dbReference type="Proteomes" id="UP000765509">
    <property type="component" value="Unassembled WGS sequence"/>
</dbReference>
<reference evidence="1" key="1">
    <citation type="submission" date="2021-03" db="EMBL/GenBank/DDBJ databases">
        <title>Draft genome sequence of rust myrtle Austropuccinia psidii MF-1, a brazilian biotype.</title>
        <authorList>
            <person name="Quecine M.C."/>
            <person name="Pachon D.M.R."/>
            <person name="Bonatelli M.L."/>
            <person name="Correr F.H."/>
            <person name="Franceschini L.M."/>
            <person name="Leite T.F."/>
            <person name="Margarido G.R.A."/>
            <person name="Almeida C.A."/>
            <person name="Ferrarezi J.A."/>
            <person name="Labate C.A."/>
        </authorList>
    </citation>
    <scope>NUCLEOTIDE SEQUENCE</scope>
    <source>
        <strain evidence="1">MF-1</strain>
    </source>
</reference>
<evidence type="ECO:0000313" key="1">
    <source>
        <dbReference type="EMBL" id="MBW0580788.1"/>
    </source>
</evidence>
<dbReference type="GO" id="GO:0003676">
    <property type="term" value="F:nucleic acid binding"/>
    <property type="evidence" value="ECO:0007669"/>
    <property type="project" value="InterPro"/>
</dbReference>
<accession>A0A9Q3Q0D9</accession>
<name>A0A9Q3Q0D9_9BASI</name>
<dbReference type="PANTHER" id="PTHR37984">
    <property type="entry name" value="PROTEIN CBG26694"/>
    <property type="match status" value="1"/>
</dbReference>
<dbReference type="OrthoDB" id="2273864at2759"/>
<dbReference type="SUPFAM" id="SSF53098">
    <property type="entry name" value="Ribonuclease H-like"/>
    <property type="match status" value="1"/>
</dbReference>